<dbReference type="RefSeq" id="WP_188838229.1">
    <property type="nucleotide sequence ID" value="NZ_BMHI01000005.1"/>
</dbReference>
<keyword evidence="2" id="KW-0723">Serine/threonine-protein kinase</keyword>
<keyword evidence="5" id="KW-0418">Kinase</keyword>
<evidence type="ECO:0000313" key="12">
    <source>
        <dbReference type="EMBL" id="GGB40516.1"/>
    </source>
</evidence>
<dbReference type="InterPro" id="IPR011009">
    <property type="entry name" value="Kinase-like_dom_sf"/>
</dbReference>
<keyword evidence="10" id="KW-0472">Membrane</keyword>
<evidence type="ECO:0000256" key="7">
    <source>
        <dbReference type="ARBA" id="ARBA00023170"/>
    </source>
</evidence>
<protein>
    <recommendedName>
        <fullName evidence="1">non-specific serine/threonine protein kinase</fullName>
        <ecNumber evidence="1">2.7.11.1</ecNumber>
    </recommendedName>
</protein>
<keyword evidence="4 8" id="KW-0547">Nucleotide-binding</keyword>
<dbReference type="Gene3D" id="3.30.200.20">
    <property type="entry name" value="Phosphorylase Kinase, domain 1"/>
    <property type="match status" value="1"/>
</dbReference>
<dbReference type="GO" id="GO:0004674">
    <property type="term" value="F:protein serine/threonine kinase activity"/>
    <property type="evidence" value="ECO:0007669"/>
    <property type="project" value="UniProtKB-KW"/>
</dbReference>
<dbReference type="InterPro" id="IPR017441">
    <property type="entry name" value="Protein_kinase_ATP_BS"/>
</dbReference>
<keyword evidence="6 8" id="KW-0067">ATP-binding</keyword>
<evidence type="ECO:0000256" key="4">
    <source>
        <dbReference type="ARBA" id="ARBA00022741"/>
    </source>
</evidence>
<feature type="region of interest" description="Disordered" evidence="9">
    <location>
        <begin position="378"/>
        <end position="434"/>
    </location>
</feature>
<dbReference type="Pfam" id="PF08305">
    <property type="entry name" value="NPCBM"/>
    <property type="match status" value="1"/>
</dbReference>
<proteinExistence type="predicted"/>
<dbReference type="InterPro" id="IPR008271">
    <property type="entry name" value="Ser/Thr_kinase_AS"/>
</dbReference>
<dbReference type="EMBL" id="BMHI01000005">
    <property type="protein sequence ID" value="GGB40516.1"/>
    <property type="molecule type" value="Genomic_DNA"/>
</dbReference>
<name>A0A916TCV3_9MICO</name>
<dbReference type="AlphaFoldDB" id="A0A916TCV3"/>
<dbReference type="Pfam" id="PF00069">
    <property type="entry name" value="Pkinase"/>
    <property type="match status" value="1"/>
</dbReference>
<evidence type="ECO:0000256" key="6">
    <source>
        <dbReference type="ARBA" id="ARBA00022840"/>
    </source>
</evidence>
<dbReference type="PANTHER" id="PTHR43289:SF6">
    <property type="entry name" value="SERINE_THREONINE-PROTEIN KINASE NEKL-3"/>
    <property type="match status" value="1"/>
</dbReference>
<keyword evidence="13" id="KW-1185">Reference proteome</keyword>
<evidence type="ECO:0000256" key="5">
    <source>
        <dbReference type="ARBA" id="ARBA00022777"/>
    </source>
</evidence>
<evidence type="ECO:0000256" key="10">
    <source>
        <dbReference type="SAM" id="Phobius"/>
    </source>
</evidence>
<reference evidence="12" key="1">
    <citation type="journal article" date="2014" name="Int. J. Syst. Evol. Microbiol.">
        <title>Complete genome sequence of Corynebacterium casei LMG S-19264T (=DSM 44701T), isolated from a smear-ripened cheese.</title>
        <authorList>
            <consortium name="US DOE Joint Genome Institute (JGI-PGF)"/>
            <person name="Walter F."/>
            <person name="Albersmeier A."/>
            <person name="Kalinowski J."/>
            <person name="Ruckert C."/>
        </authorList>
    </citation>
    <scope>NUCLEOTIDE SEQUENCE</scope>
    <source>
        <strain evidence="12">CGMCC 1.15085</strain>
    </source>
</reference>
<feature type="compositionally biased region" description="Low complexity" evidence="9">
    <location>
        <begin position="379"/>
        <end position="415"/>
    </location>
</feature>
<dbReference type="SUPFAM" id="SSF56112">
    <property type="entry name" value="Protein kinase-like (PK-like)"/>
    <property type="match status" value="1"/>
</dbReference>
<evidence type="ECO:0000259" key="11">
    <source>
        <dbReference type="PROSITE" id="PS50011"/>
    </source>
</evidence>
<dbReference type="Gene3D" id="1.10.510.10">
    <property type="entry name" value="Transferase(Phosphotransferase) domain 1"/>
    <property type="match status" value="1"/>
</dbReference>
<dbReference type="PROSITE" id="PS00107">
    <property type="entry name" value="PROTEIN_KINASE_ATP"/>
    <property type="match status" value="1"/>
</dbReference>
<dbReference type="PROSITE" id="PS00108">
    <property type="entry name" value="PROTEIN_KINASE_ST"/>
    <property type="match status" value="1"/>
</dbReference>
<evidence type="ECO:0000256" key="3">
    <source>
        <dbReference type="ARBA" id="ARBA00022679"/>
    </source>
</evidence>
<dbReference type="PROSITE" id="PS50011">
    <property type="entry name" value="PROTEIN_KINASE_DOM"/>
    <property type="match status" value="1"/>
</dbReference>
<reference evidence="12" key="2">
    <citation type="submission" date="2020-09" db="EMBL/GenBank/DDBJ databases">
        <authorList>
            <person name="Sun Q."/>
            <person name="Zhou Y."/>
        </authorList>
    </citation>
    <scope>NUCLEOTIDE SEQUENCE</scope>
    <source>
        <strain evidence="12">CGMCC 1.15085</strain>
    </source>
</reference>
<feature type="binding site" evidence="8">
    <location>
        <position position="45"/>
    </location>
    <ligand>
        <name>ATP</name>
        <dbReference type="ChEBI" id="CHEBI:30616"/>
    </ligand>
</feature>
<dbReference type="CDD" id="cd14014">
    <property type="entry name" value="STKc_PknB_like"/>
    <property type="match status" value="1"/>
</dbReference>
<organism evidence="12 13">
    <name type="scientific">Flexivirga endophytica</name>
    <dbReference type="NCBI Taxonomy" id="1849103"/>
    <lineage>
        <taxon>Bacteria</taxon>
        <taxon>Bacillati</taxon>
        <taxon>Actinomycetota</taxon>
        <taxon>Actinomycetes</taxon>
        <taxon>Micrococcales</taxon>
        <taxon>Dermacoccaceae</taxon>
        <taxon>Flexivirga</taxon>
    </lineage>
</organism>
<feature type="region of interest" description="Disordered" evidence="9">
    <location>
        <begin position="303"/>
        <end position="342"/>
    </location>
</feature>
<evidence type="ECO:0000256" key="9">
    <source>
        <dbReference type="SAM" id="MobiDB-lite"/>
    </source>
</evidence>
<dbReference type="SUPFAM" id="SSF49785">
    <property type="entry name" value="Galactose-binding domain-like"/>
    <property type="match status" value="1"/>
</dbReference>
<evidence type="ECO:0000256" key="8">
    <source>
        <dbReference type="PROSITE-ProRule" id="PRU10141"/>
    </source>
</evidence>
<evidence type="ECO:0000313" key="13">
    <source>
        <dbReference type="Proteomes" id="UP000636793"/>
    </source>
</evidence>
<feature type="transmembrane region" description="Helical" evidence="10">
    <location>
        <begin position="349"/>
        <end position="370"/>
    </location>
</feature>
<dbReference type="GO" id="GO:0005524">
    <property type="term" value="F:ATP binding"/>
    <property type="evidence" value="ECO:0007669"/>
    <property type="project" value="UniProtKB-UniRule"/>
</dbReference>
<dbReference type="Proteomes" id="UP000636793">
    <property type="component" value="Unassembled WGS sequence"/>
</dbReference>
<dbReference type="InterPro" id="IPR008979">
    <property type="entry name" value="Galactose-bd-like_sf"/>
</dbReference>
<dbReference type="Gene3D" id="2.60.120.1060">
    <property type="entry name" value="NPCBM/NEW2 domain"/>
    <property type="match status" value="1"/>
</dbReference>
<feature type="domain" description="Protein kinase" evidence="11">
    <location>
        <begin position="16"/>
        <end position="273"/>
    </location>
</feature>
<keyword evidence="10" id="KW-0812">Transmembrane</keyword>
<dbReference type="SMART" id="SM00220">
    <property type="entry name" value="S_TKc"/>
    <property type="match status" value="1"/>
</dbReference>
<dbReference type="EC" id="2.7.11.1" evidence="1"/>
<keyword evidence="10" id="KW-1133">Transmembrane helix</keyword>
<evidence type="ECO:0000256" key="1">
    <source>
        <dbReference type="ARBA" id="ARBA00012513"/>
    </source>
</evidence>
<accession>A0A916TCV3</accession>
<comment type="caution">
    <text evidence="12">The sequence shown here is derived from an EMBL/GenBank/DDBJ whole genome shotgun (WGS) entry which is preliminary data.</text>
</comment>
<dbReference type="SMART" id="SM00776">
    <property type="entry name" value="NPCBM"/>
    <property type="match status" value="1"/>
</dbReference>
<keyword evidence="7" id="KW-0675">Receptor</keyword>
<dbReference type="PANTHER" id="PTHR43289">
    <property type="entry name" value="MITOGEN-ACTIVATED PROTEIN KINASE KINASE KINASE 20-RELATED"/>
    <property type="match status" value="1"/>
</dbReference>
<evidence type="ECO:0000256" key="2">
    <source>
        <dbReference type="ARBA" id="ARBA00022527"/>
    </source>
</evidence>
<dbReference type="InterPro" id="IPR038637">
    <property type="entry name" value="NPCBM_sf"/>
</dbReference>
<sequence>MALDEPGRLPRQFGPYELLASIGQGGMGEVYRARDTRKDRIVAIKLLLRALSNDQQFRARFRREADIAARLNDPHVVPIHDYGEVDGTLYIEMPLIEGTDLASILRRQRLEPAEAVRVTGEIASALDAAHAQGLLHRDVKPGNILLTAKGFAYLTDFGIATQTDQTRLTGTGGAVGSMGYMAPERFEDGEPTRAVDEYALACVLFEALTGRQPYPSTSTGAVIKAHLFDEIPSPSSTGLTPPMDAVIRRGLAKDPAARFASAGEFADAAGQALRGRLDPETERIAGRGVTGVDPDRTHLAQHNQDTRTAAPAAGMASQGRAGGGTAGPWDSPAITPAGGPGGRRTKKPLVLAAMGVAVLLLAGAAGVFALKNNGDDDGGAAAAGSTTPSTTDVAKRSTASPPAADAASGPSSPTDEATSDAGSESGSPADRAPDTVTQYLSDLEPSSSEKPDSVDSEATLAGRPYQHLQAFSYCYSDGGARVSWALAGKWEKFSGWVGPTDDSRDREAGGELKIYLDNKLLWQSGSMKVGDAPKKFAIPVHGGHNLVVATTDGGDKCTDLAYLGMGDGALTGKNGVAPAPTAS</sequence>
<keyword evidence="3" id="KW-0808">Transferase</keyword>
<dbReference type="InterPro" id="IPR013222">
    <property type="entry name" value="Glyco_hyd_98_carb-bd"/>
</dbReference>
<dbReference type="InterPro" id="IPR000719">
    <property type="entry name" value="Prot_kinase_dom"/>
</dbReference>
<gene>
    <name evidence="12" type="ORF">GCM10011492_34150</name>
</gene>
<dbReference type="FunFam" id="3.30.200.20:FF:000348">
    <property type="entry name" value="Serine/threonine protein kinase"/>
    <property type="match status" value="1"/>
</dbReference>